<reference evidence="1 3" key="1">
    <citation type="journal article" date="2014" name="BMC Genomics">
        <title>Genome sequence of Anopheles sinensis provides insight into genetics basis of mosquito competence for malaria parasites.</title>
        <authorList>
            <person name="Zhou D."/>
            <person name="Zhang D."/>
            <person name="Ding G."/>
            <person name="Shi L."/>
            <person name="Hou Q."/>
            <person name="Ye Y."/>
            <person name="Xu Y."/>
            <person name="Zhou H."/>
            <person name="Xiong C."/>
            <person name="Li S."/>
            <person name="Yu J."/>
            <person name="Hong S."/>
            <person name="Yu X."/>
            <person name="Zou P."/>
            <person name="Chen C."/>
            <person name="Chang X."/>
            <person name="Wang W."/>
            <person name="Lv Y."/>
            <person name="Sun Y."/>
            <person name="Ma L."/>
            <person name="Shen B."/>
            <person name="Zhu C."/>
        </authorList>
    </citation>
    <scope>NUCLEOTIDE SEQUENCE [LARGE SCALE GENOMIC DNA]</scope>
</reference>
<keyword evidence="3" id="KW-1185">Reference proteome</keyword>
<dbReference type="VEuPathDB" id="VectorBase:ASIC006137"/>
<dbReference type="EMBL" id="ATLV01014430">
    <property type="status" value="NOT_ANNOTATED_CDS"/>
    <property type="molecule type" value="Genomic_DNA"/>
</dbReference>
<evidence type="ECO:0000313" key="2">
    <source>
        <dbReference type="EnsemblMetazoa" id="ASIC006137-PA"/>
    </source>
</evidence>
<organism evidence="1">
    <name type="scientific">Anopheles sinensis</name>
    <name type="common">Mosquito</name>
    <dbReference type="NCBI Taxonomy" id="74873"/>
    <lineage>
        <taxon>Eukaryota</taxon>
        <taxon>Metazoa</taxon>
        <taxon>Ecdysozoa</taxon>
        <taxon>Arthropoda</taxon>
        <taxon>Hexapoda</taxon>
        <taxon>Insecta</taxon>
        <taxon>Pterygota</taxon>
        <taxon>Neoptera</taxon>
        <taxon>Endopterygota</taxon>
        <taxon>Diptera</taxon>
        <taxon>Nematocera</taxon>
        <taxon>Culicoidea</taxon>
        <taxon>Culicidae</taxon>
        <taxon>Anophelinae</taxon>
        <taxon>Anopheles</taxon>
    </lineage>
</organism>
<sequence>MINHIRASVSLDRFLTSARCQCDTVVGSSEWHNPEERTDSDHCRTTYFFGPWCHPDAPPKACGVVRLSSMNSAAGLSIGIGLDVLLEATQEFALELLTSE</sequence>
<dbReference type="GO" id="GO:0008168">
    <property type="term" value="F:methyltransferase activity"/>
    <property type="evidence" value="ECO:0007669"/>
    <property type="project" value="UniProtKB-KW"/>
</dbReference>
<proteinExistence type="predicted"/>
<accession>A0A084VL94</accession>
<reference evidence="2" key="2">
    <citation type="submission" date="2020-05" db="UniProtKB">
        <authorList>
            <consortium name="EnsemblMetazoa"/>
        </authorList>
    </citation>
    <scope>IDENTIFICATION</scope>
</reference>
<keyword evidence="1" id="KW-0489">Methyltransferase</keyword>
<dbReference type="EMBL" id="KE524972">
    <property type="protein sequence ID" value="KFB38738.1"/>
    <property type="molecule type" value="Genomic_DNA"/>
</dbReference>
<dbReference type="Proteomes" id="UP000030765">
    <property type="component" value="Unassembled WGS sequence"/>
</dbReference>
<gene>
    <name evidence="1" type="ORF">ZHAS_00006137</name>
</gene>
<dbReference type="AlphaFoldDB" id="A0A084VL94"/>
<dbReference type="EnsemblMetazoa" id="ASIC006137-RA">
    <property type="protein sequence ID" value="ASIC006137-PA"/>
    <property type="gene ID" value="ASIC006137"/>
</dbReference>
<evidence type="ECO:0000313" key="3">
    <source>
        <dbReference type="Proteomes" id="UP000030765"/>
    </source>
</evidence>
<name>A0A084VL94_ANOSI</name>
<protein>
    <submittedName>
        <fullName evidence="1 2">Methyltransferase type 11</fullName>
    </submittedName>
</protein>
<evidence type="ECO:0000313" key="1">
    <source>
        <dbReference type="EMBL" id="KFB38738.1"/>
    </source>
</evidence>
<dbReference type="GO" id="GO:0032259">
    <property type="term" value="P:methylation"/>
    <property type="evidence" value="ECO:0007669"/>
    <property type="project" value="UniProtKB-KW"/>
</dbReference>
<keyword evidence="1" id="KW-0808">Transferase</keyword>